<feature type="transmembrane region" description="Helical" evidence="1">
    <location>
        <begin position="12"/>
        <end position="33"/>
    </location>
</feature>
<dbReference type="EMBL" id="WOFV02000005">
    <property type="protein sequence ID" value="NAS16890.1"/>
    <property type="molecule type" value="Genomic_DNA"/>
</dbReference>
<accession>A0A427SQ26</accession>
<feature type="transmembrane region" description="Helical" evidence="1">
    <location>
        <begin position="58"/>
        <end position="78"/>
    </location>
</feature>
<evidence type="ECO:0000313" key="3">
    <source>
        <dbReference type="EMBL" id="NAS16890.1"/>
    </source>
</evidence>
<dbReference type="RefSeq" id="WP_002583043.1">
    <property type="nucleotide sequence ID" value="NZ_BKBC01000006.1"/>
</dbReference>
<evidence type="ECO:0000313" key="5">
    <source>
        <dbReference type="Proteomes" id="UP000474042"/>
    </source>
</evidence>
<name>A0A427SQ26_CLOBU</name>
<gene>
    <name evidence="2" type="ORF">CBU02nite_06700</name>
    <name evidence="3" type="ORF">GND98_003070</name>
</gene>
<dbReference type="AlphaFoldDB" id="A0A427SQ26"/>
<dbReference type="Proteomes" id="UP000474042">
    <property type="component" value="Unassembled WGS sequence"/>
</dbReference>
<dbReference type="EMBL" id="BKBC01000006">
    <property type="protein sequence ID" value="GEQ20164.1"/>
    <property type="molecule type" value="Genomic_DNA"/>
</dbReference>
<comment type="caution">
    <text evidence="2">The sequence shown here is derived from an EMBL/GenBank/DDBJ whole genome shotgun (WGS) entry which is preliminary data.</text>
</comment>
<keyword evidence="1" id="KW-1133">Transmembrane helix</keyword>
<feature type="transmembrane region" description="Helical" evidence="1">
    <location>
        <begin position="90"/>
        <end position="109"/>
    </location>
</feature>
<dbReference type="Pfam" id="PF10825">
    <property type="entry name" value="DUF2752"/>
    <property type="match status" value="1"/>
</dbReference>
<evidence type="ECO:0000256" key="1">
    <source>
        <dbReference type="SAM" id="Phobius"/>
    </source>
</evidence>
<dbReference type="InterPro" id="IPR021215">
    <property type="entry name" value="DUF2752"/>
</dbReference>
<reference evidence="2 4" key="1">
    <citation type="submission" date="2019-07" db="EMBL/GenBank/DDBJ databases">
        <title>Whole genome shotgun sequence of Clostridium butyricum NBRC 3858.</title>
        <authorList>
            <person name="Hosoyama A."/>
            <person name="Uohara A."/>
            <person name="Ohji S."/>
            <person name="Ichikawa N."/>
        </authorList>
    </citation>
    <scope>NUCLEOTIDE SEQUENCE [LARGE SCALE GENOMIC DNA]</scope>
    <source>
        <strain evidence="2 4">NBRC 3858</strain>
    </source>
</reference>
<protein>
    <submittedName>
        <fullName evidence="3">DUF2752 domain-containing protein</fullName>
    </submittedName>
</protein>
<keyword evidence="1" id="KW-0472">Membrane</keyword>
<reference evidence="3 5" key="2">
    <citation type="submission" date="2020-01" db="EMBL/GenBank/DDBJ databases">
        <title>Genome sequence of a 1,3-propanediol producer, Clostridium butyricum S3.</title>
        <authorList>
            <person name="Zhou J."/>
        </authorList>
    </citation>
    <scope>NUCLEOTIDE SEQUENCE [LARGE SCALE GENOMIC DNA]</scope>
    <source>
        <strain evidence="3 5">S3</strain>
    </source>
</reference>
<evidence type="ECO:0000313" key="2">
    <source>
        <dbReference type="EMBL" id="GEQ20164.1"/>
    </source>
</evidence>
<sequence>MKNLKDFIKKYDVIFILLIFLILTKFTCLIKLITGFPCPACGITRAYWSLLHFRFIDAWNYNPLFWFIPPVVLFIIVGKKPLFNNHKKENLFLIFVFLIIFSVYLYRMVTLFPNIPPMDYNKNSLLYTIFSKIYSSINLK</sequence>
<evidence type="ECO:0000313" key="4">
    <source>
        <dbReference type="Proteomes" id="UP000321089"/>
    </source>
</evidence>
<dbReference type="Proteomes" id="UP000321089">
    <property type="component" value="Unassembled WGS sequence"/>
</dbReference>
<dbReference type="OrthoDB" id="9815897at2"/>
<organism evidence="2 4">
    <name type="scientific">Clostridium butyricum</name>
    <dbReference type="NCBI Taxonomy" id="1492"/>
    <lineage>
        <taxon>Bacteria</taxon>
        <taxon>Bacillati</taxon>
        <taxon>Bacillota</taxon>
        <taxon>Clostridia</taxon>
        <taxon>Eubacteriales</taxon>
        <taxon>Clostridiaceae</taxon>
        <taxon>Clostridium</taxon>
    </lineage>
</organism>
<keyword evidence="1" id="KW-0812">Transmembrane</keyword>
<dbReference type="KEGG" id="cbut:ATN24_01725"/>
<proteinExistence type="predicted"/>